<keyword evidence="1" id="KW-0812">Transmembrane</keyword>
<dbReference type="RefSeq" id="WP_345715718.1">
    <property type="nucleotide sequence ID" value="NZ_BAABFP010000002.1"/>
</dbReference>
<accession>A0ABW1JFC1</accession>
<evidence type="ECO:0000256" key="1">
    <source>
        <dbReference type="SAM" id="Phobius"/>
    </source>
</evidence>
<organism evidence="2 3">
    <name type="scientific">Angustibacter luteus</name>
    <dbReference type="NCBI Taxonomy" id="658456"/>
    <lineage>
        <taxon>Bacteria</taxon>
        <taxon>Bacillati</taxon>
        <taxon>Actinomycetota</taxon>
        <taxon>Actinomycetes</taxon>
        <taxon>Kineosporiales</taxon>
        <taxon>Kineosporiaceae</taxon>
    </lineage>
</organism>
<feature type="transmembrane region" description="Helical" evidence="1">
    <location>
        <begin position="203"/>
        <end position="222"/>
    </location>
</feature>
<dbReference type="InterPro" id="IPR021315">
    <property type="entry name" value="Gap/Sap"/>
</dbReference>
<keyword evidence="1" id="KW-1133">Transmembrane helix</keyword>
<reference evidence="3" key="1">
    <citation type="journal article" date="2019" name="Int. J. Syst. Evol. Microbiol.">
        <title>The Global Catalogue of Microorganisms (GCM) 10K type strain sequencing project: providing services to taxonomists for standard genome sequencing and annotation.</title>
        <authorList>
            <consortium name="The Broad Institute Genomics Platform"/>
            <consortium name="The Broad Institute Genome Sequencing Center for Infectious Disease"/>
            <person name="Wu L."/>
            <person name="Ma J."/>
        </authorList>
    </citation>
    <scope>NUCLEOTIDE SEQUENCE [LARGE SCALE GENOMIC DNA]</scope>
    <source>
        <strain evidence="3">KACC 14249</strain>
    </source>
</reference>
<feature type="transmembrane region" description="Helical" evidence="1">
    <location>
        <begin position="80"/>
        <end position="98"/>
    </location>
</feature>
<dbReference type="Proteomes" id="UP001596189">
    <property type="component" value="Unassembled WGS sequence"/>
</dbReference>
<feature type="transmembrane region" description="Helical" evidence="1">
    <location>
        <begin position="158"/>
        <end position="182"/>
    </location>
</feature>
<keyword evidence="3" id="KW-1185">Reference proteome</keyword>
<name>A0ABW1JFC1_9ACTN</name>
<comment type="caution">
    <text evidence="2">The sequence shown here is derived from an EMBL/GenBank/DDBJ whole genome shotgun (WGS) entry which is preliminary data.</text>
</comment>
<proteinExistence type="predicted"/>
<sequence length="228" mass="23814">MFSLWGTLIPLILGCALVPVQSVVTILLLRAENGRPKAFAWVLGMTGARVFQGLIFALLLHTSSAIAEDADDGPGAVASFILLLVSLTMLLSALGAALKHGDPDGPPPRWLSVVDRISPANAFGIGIAMILLSVKFWVFTVGAVSAIAGAGLPLAERVLSFALFIALGESTLLALLAIGFVSPVRSAALLDKIVGWLVAKNRILVMTLGLVFGLWFLVKALHGLGVPS</sequence>
<feature type="transmembrane region" description="Helical" evidence="1">
    <location>
        <begin position="38"/>
        <end position="60"/>
    </location>
</feature>
<protein>
    <submittedName>
        <fullName evidence="2">GAP family protein</fullName>
    </submittedName>
</protein>
<dbReference type="Pfam" id="PF11139">
    <property type="entry name" value="SfLAP"/>
    <property type="match status" value="1"/>
</dbReference>
<keyword evidence="1" id="KW-0472">Membrane</keyword>
<dbReference type="EMBL" id="JBHSRD010000004">
    <property type="protein sequence ID" value="MFC6007602.1"/>
    <property type="molecule type" value="Genomic_DNA"/>
</dbReference>
<gene>
    <name evidence="2" type="ORF">ACFQDO_10725</name>
</gene>
<evidence type="ECO:0000313" key="2">
    <source>
        <dbReference type="EMBL" id="MFC6007602.1"/>
    </source>
</evidence>
<feature type="transmembrane region" description="Helical" evidence="1">
    <location>
        <begin position="119"/>
        <end position="138"/>
    </location>
</feature>
<feature type="transmembrane region" description="Helical" evidence="1">
    <location>
        <begin position="6"/>
        <end position="29"/>
    </location>
</feature>
<evidence type="ECO:0000313" key="3">
    <source>
        <dbReference type="Proteomes" id="UP001596189"/>
    </source>
</evidence>